<keyword evidence="2" id="KW-1185">Reference proteome</keyword>
<sequence>MNTRREWSEDHLNWTFEVWTSVLWIDKKWVKNGR</sequence>
<dbReference type="EMBL" id="LR026985">
    <property type="protein sequence ID" value="VCU39718.1"/>
    <property type="molecule type" value="Genomic_DNA"/>
</dbReference>
<evidence type="ECO:0000313" key="2">
    <source>
        <dbReference type="Proteomes" id="UP000324639"/>
    </source>
</evidence>
<name>A0A9X9PQY6_BLUGR</name>
<accession>A0A9X9PQY6</accession>
<dbReference type="Proteomes" id="UP000324639">
    <property type="component" value="Chromosome Bgt_-02"/>
</dbReference>
<reference evidence="1 2" key="1">
    <citation type="submission" date="2018-08" db="EMBL/GenBank/DDBJ databases">
        <authorList>
            <person name="Muller C M."/>
        </authorList>
    </citation>
    <scope>NUCLEOTIDE SEQUENCE [LARGE SCALE GENOMIC DNA]</scope>
</reference>
<protein>
    <submittedName>
        <fullName evidence="1">Bgt-50672</fullName>
    </submittedName>
</protein>
<proteinExistence type="predicted"/>
<dbReference type="AlphaFoldDB" id="A0A9X9PQY6"/>
<gene>
    <name evidence="1" type="ORF">BGT96224V316_LOCUS973</name>
</gene>
<evidence type="ECO:0000313" key="1">
    <source>
        <dbReference type="EMBL" id="VCU39718.1"/>
    </source>
</evidence>
<organism evidence="1 2">
    <name type="scientific">Blumeria graminis f. sp. tritici</name>
    <dbReference type="NCBI Taxonomy" id="62690"/>
    <lineage>
        <taxon>Eukaryota</taxon>
        <taxon>Fungi</taxon>
        <taxon>Dikarya</taxon>
        <taxon>Ascomycota</taxon>
        <taxon>Pezizomycotina</taxon>
        <taxon>Leotiomycetes</taxon>
        <taxon>Erysiphales</taxon>
        <taxon>Erysiphaceae</taxon>
        <taxon>Blumeria</taxon>
    </lineage>
</organism>